<dbReference type="EMBL" id="JARKHS020028983">
    <property type="protein sequence ID" value="KAK8763792.1"/>
    <property type="molecule type" value="Genomic_DNA"/>
</dbReference>
<evidence type="ECO:0000313" key="1">
    <source>
        <dbReference type="EMBL" id="KAK8763792.1"/>
    </source>
</evidence>
<accession>A0AAQ4DMV2</accession>
<protein>
    <submittedName>
        <fullName evidence="1">Uncharacterized protein</fullName>
    </submittedName>
</protein>
<keyword evidence="2" id="KW-1185">Reference proteome</keyword>
<name>A0AAQ4DMV2_AMBAM</name>
<comment type="caution">
    <text evidence="1">The sequence shown here is derived from an EMBL/GenBank/DDBJ whole genome shotgun (WGS) entry which is preliminary data.</text>
</comment>
<organism evidence="1 2">
    <name type="scientific">Amblyomma americanum</name>
    <name type="common">Lone star tick</name>
    <dbReference type="NCBI Taxonomy" id="6943"/>
    <lineage>
        <taxon>Eukaryota</taxon>
        <taxon>Metazoa</taxon>
        <taxon>Ecdysozoa</taxon>
        <taxon>Arthropoda</taxon>
        <taxon>Chelicerata</taxon>
        <taxon>Arachnida</taxon>
        <taxon>Acari</taxon>
        <taxon>Parasitiformes</taxon>
        <taxon>Ixodida</taxon>
        <taxon>Ixodoidea</taxon>
        <taxon>Ixodidae</taxon>
        <taxon>Amblyomminae</taxon>
        <taxon>Amblyomma</taxon>
    </lineage>
</organism>
<proteinExistence type="predicted"/>
<reference evidence="1 2" key="1">
    <citation type="journal article" date="2023" name="Arcadia Sci">
        <title>De novo assembly of a long-read Amblyomma americanum tick genome.</title>
        <authorList>
            <person name="Chou S."/>
            <person name="Poskanzer K.E."/>
            <person name="Rollins M."/>
            <person name="Thuy-Boun P.S."/>
        </authorList>
    </citation>
    <scope>NUCLEOTIDE SEQUENCE [LARGE SCALE GENOMIC DNA]</scope>
    <source>
        <strain evidence="1">F_SG_1</strain>
        <tissue evidence="1">Salivary glands</tissue>
    </source>
</reference>
<dbReference type="AlphaFoldDB" id="A0AAQ4DMV2"/>
<sequence length="96" mass="11345">MVLTTVVLHNYLRRRRGTRQLYTPPESLDVEDILTGDIRRGTWRHSDCQAGAVQPLKKRGSNCSQEARRIREDFKDYFYKEGQLSWQWRLVSYPGS</sequence>
<dbReference type="Proteomes" id="UP001321473">
    <property type="component" value="Unassembled WGS sequence"/>
</dbReference>
<gene>
    <name evidence="1" type="ORF">V5799_033604</name>
</gene>
<evidence type="ECO:0000313" key="2">
    <source>
        <dbReference type="Proteomes" id="UP001321473"/>
    </source>
</evidence>